<sequence length="69" mass="7513">MSAPAYRPVYFVQDTDTGKFLCPHEGDVGFTKLIINAGPFPEYQDAFDTAVSVLGGEFVIFSCALPNVH</sequence>
<protein>
    <submittedName>
        <fullName evidence="1">Uncharacterized protein</fullName>
    </submittedName>
</protein>
<reference evidence="2" key="1">
    <citation type="journal article" date="2019" name="Int. J. Syst. Evol. Microbiol.">
        <title>The Global Catalogue of Microorganisms (GCM) 10K type strain sequencing project: providing services to taxonomists for standard genome sequencing and annotation.</title>
        <authorList>
            <consortium name="The Broad Institute Genomics Platform"/>
            <consortium name="The Broad Institute Genome Sequencing Center for Infectious Disease"/>
            <person name="Wu L."/>
            <person name="Ma J."/>
        </authorList>
    </citation>
    <scope>NUCLEOTIDE SEQUENCE [LARGE SCALE GENOMIC DNA]</scope>
    <source>
        <strain evidence="2">KCTC 23701</strain>
    </source>
</reference>
<organism evidence="1 2">
    <name type="scientific">Jeongeupia chitinilytica</name>
    <dbReference type="NCBI Taxonomy" id="1041641"/>
    <lineage>
        <taxon>Bacteria</taxon>
        <taxon>Pseudomonadati</taxon>
        <taxon>Pseudomonadota</taxon>
        <taxon>Betaproteobacteria</taxon>
        <taxon>Neisseriales</taxon>
        <taxon>Chitinibacteraceae</taxon>
        <taxon>Jeongeupia</taxon>
    </lineage>
</organism>
<keyword evidence="2" id="KW-1185">Reference proteome</keyword>
<dbReference type="EMBL" id="BMYO01000003">
    <property type="protein sequence ID" value="GHD60791.1"/>
    <property type="molecule type" value="Genomic_DNA"/>
</dbReference>
<evidence type="ECO:0000313" key="1">
    <source>
        <dbReference type="EMBL" id="GHD60791.1"/>
    </source>
</evidence>
<comment type="caution">
    <text evidence="1">The sequence shown here is derived from an EMBL/GenBank/DDBJ whole genome shotgun (WGS) entry which is preliminary data.</text>
</comment>
<name>A0ABQ3GZ79_9NEIS</name>
<evidence type="ECO:0000313" key="2">
    <source>
        <dbReference type="Proteomes" id="UP000604737"/>
    </source>
</evidence>
<gene>
    <name evidence="1" type="ORF">GCM10007350_14370</name>
</gene>
<dbReference type="RefSeq" id="WP_189459497.1">
    <property type="nucleotide sequence ID" value="NZ_BMYO01000003.1"/>
</dbReference>
<accession>A0ABQ3GZ79</accession>
<dbReference type="Proteomes" id="UP000604737">
    <property type="component" value="Unassembled WGS sequence"/>
</dbReference>
<proteinExistence type="predicted"/>